<evidence type="ECO:0000313" key="1">
    <source>
        <dbReference type="EMBL" id="AFX98750.1"/>
    </source>
</evidence>
<protein>
    <submittedName>
        <fullName evidence="1">Uncharacterized protein</fullName>
    </submittedName>
</protein>
<dbReference type="EMBL" id="CP003539">
    <property type="protein sequence ID" value="AFX98750.1"/>
    <property type="molecule type" value="Genomic_DNA"/>
</dbReference>
<keyword evidence="2" id="KW-1185">Reference proteome</keyword>
<name>K7YGN7_9PROT</name>
<dbReference type="KEGG" id="thal:A1OE_559"/>
<evidence type="ECO:0000313" key="2">
    <source>
        <dbReference type="Proteomes" id="UP000010077"/>
    </source>
</evidence>
<dbReference type="AlphaFoldDB" id="K7YGN7"/>
<gene>
    <name evidence="1" type="ORF">A1OE_559</name>
</gene>
<dbReference type="HOGENOM" id="CLU_3341669_0_0_5"/>
<dbReference type="Proteomes" id="UP000010077">
    <property type="component" value="Chromosome"/>
</dbReference>
<reference evidence="1 2" key="1">
    <citation type="journal article" date="2012" name="Proc. Natl. Acad. Sci. U.S.A.">
        <title>Genome streamlining and chemical defense in a coral reef symbiosis.</title>
        <authorList>
            <person name="Kwan J.C."/>
            <person name="Donia M.S."/>
            <person name="Han A.W."/>
            <person name="Hirose E."/>
            <person name="Haygood M.G."/>
            <person name="Schmidt E.W."/>
        </authorList>
    </citation>
    <scope>NUCLEOTIDE SEQUENCE [LARGE SCALE GENOMIC DNA]</scope>
    <source>
        <strain evidence="1 2">L2</strain>
    </source>
</reference>
<sequence>MQRLLMVKNNKNLALLNIFFCLNLSYDKKLNLSSSLR</sequence>
<accession>K7YGN7</accession>
<organism evidence="1 2">
    <name type="scientific">Candidatus Endolissoclinum faulkneri L2</name>
    <dbReference type="NCBI Taxonomy" id="1193729"/>
    <lineage>
        <taxon>Bacteria</taxon>
        <taxon>Pseudomonadati</taxon>
        <taxon>Pseudomonadota</taxon>
        <taxon>Alphaproteobacteria</taxon>
        <taxon>Rhodospirillales</taxon>
        <taxon>Rhodospirillaceae</taxon>
        <taxon>Candidatus Endolissoclinum</taxon>
    </lineage>
</organism>
<proteinExistence type="predicted"/>